<evidence type="ECO:0000313" key="3">
    <source>
        <dbReference type="EMBL" id="RCS50494.1"/>
    </source>
</evidence>
<dbReference type="OrthoDB" id="251255at2"/>
<name>A0A368KRQ3_9BACT</name>
<evidence type="ECO:0000256" key="1">
    <source>
        <dbReference type="SAM" id="Coils"/>
    </source>
</evidence>
<feature type="compositionally biased region" description="Basic and acidic residues" evidence="2">
    <location>
        <begin position="272"/>
        <end position="283"/>
    </location>
</feature>
<accession>A0A368KRQ3</accession>
<sequence length="520" mass="58072">MARFLKALQGLQALEPVTHEKSPEVEDVSAEMSFPHEHSAFLSSDQAEREEVTVPAQTMVMAEEDRHPSPALAAEKDELVKKLAQQLASVLKQRDTVAQEMLQVRDKLESNEQRHGEEIVLLQQALQVHERSAKAIEAELRQQLSRQQEEFVQRLGELERQMQEHAERPLPAIPEIASEAELREFQNDLRQQMVREQEVFLQRLAEIEKWMGEQGQAAAKQDDQSLGDNEAKLAAMHVELQKQIARQQEEFARRIAHIEKQVRQSAVLPTKSESREQTTEPTRRRSGAGELFRSHSRSREAEKTIPNATAIRQAIASLNNPPTAKEFDELAQVIFGAIDFQHISDPAVIYFGTCLPGQTTSNLVLGLAAWLSQHACDVLVIDGTLRKKELTTQLGLSASPGLFEFVRRETYRQDGTYRHPDTGIAFIPAGKSSFTLTAGEADFTSLSEQLVEIIKTYPMVLIAGEGPDLSASWLLAQVAMKTYLQATLGQVSAEEVQAAVDCYMQIGVEPTGLIATNARK</sequence>
<gene>
    <name evidence="3" type="ORF">DTL42_10270</name>
</gene>
<dbReference type="SUPFAM" id="SSF52540">
    <property type="entry name" value="P-loop containing nucleoside triphosphate hydrolases"/>
    <property type="match status" value="1"/>
</dbReference>
<dbReference type="AlphaFoldDB" id="A0A368KRQ3"/>
<comment type="caution">
    <text evidence="3">The sequence shown here is derived from an EMBL/GenBank/DDBJ whole genome shotgun (WGS) entry which is preliminary data.</text>
</comment>
<evidence type="ECO:0000256" key="2">
    <source>
        <dbReference type="SAM" id="MobiDB-lite"/>
    </source>
</evidence>
<dbReference type="RefSeq" id="WP_114368642.1">
    <property type="nucleotide sequence ID" value="NZ_QPEX01000019.1"/>
</dbReference>
<feature type="region of interest" description="Disordered" evidence="2">
    <location>
        <begin position="263"/>
        <end position="303"/>
    </location>
</feature>
<feature type="coiled-coil region" evidence="1">
    <location>
        <begin position="119"/>
        <end position="168"/>
    </location>
</feature>
<dbReference type="EMBL" id="QPEX01000019">
    <property type="protein sequence ID" value="RCS50494.1"/>
    <property type="molecule type" value="Genomic_DNA"/>
</dbReference>
<reference evidence="3 4" key="1">
    <citation type="submission" date="2018-07" db="EMBL/GenBank/DDBJ databases">
        <title>Comparative genomes isolates from brazilian mangrove.</title>
        <authorList>
            <person name="De Araujo J.E."/>
            <person name="Taketani R.G."/>
            <person name="Silva M.C.P."/>
            <person name="Lourenco M.V."/>
            <person name="Oliveira V.M."/>
            <person name="Andreote F.D."/>
        </authorList>
    </citation>
    <scope>NUCLEOTIDE SEQUENCE [LARGE SCALE GENOMIC DNA]</scope>
    <source>
        <strain evidence="3 4">HEX PRIS-MGV</strain>
    </source>
</reference>
<dbReference type="InterPro" id="IPR027417">
    <property type="entry name" value="P-loop_NTPase"/>
</dbReference>
<organism evidence="3 4">
    <name type="scientific">Bremerella cremea</name>
    <dbReference type="NCBI Taxonomy" id="1031537"/>
    <lineage>
        <taxon>Bacteria</taxon>
        <taxon>Pseudomonadati</taxon>
        <taxon>Planctomycetota</taxon>
        <taxon>Planctomycetia</taxon>
        <taxon>Pirellulales</taxon>
        <taxon>Pirellulaceae</taxon>
        <taxon>Bremerella</taxon>
    </lineage>
</organism>
<evidence type="ECO:0000313" key="4">
    <source>
        <dbReference type="Proteomes" id="UP000253562"/>
    </source>
</evidence>
<protein>
    <submittedName>
        <fullName evidence="3">Uncharacterized protein</fullName>
    </submittedName>
</protein>
<keyword evidence="1" id="KW-0175">Coiled coil</keyword>
<proteinExistence type="predicted"/>
<dbReference type="Proteomes" id="UP000253562">
    <property type="component" value="Unassembled WGS sequence"/>
</dbReference>
<dbReference type="Gene3D" id="3.40.50.300">
    <property type="entry name" value="P-loop containing nucleotide triphosphate hydrolases"/>
    <property type="match status" value="1"/>
</dbReference>